<evidence type="ECO:0000256" key="9">
    <source>
        <dbReference type="ARBA" id="ARBA00023180"/>
    </source>
</evidence>
<dbReference type="Gene3D" id="3.80.10.10">
    <property type="entry name" value="Ribonuclease Inhibitor"/>
    <property type="match status" value="1"/>
</dbReference>
<evidence type="ECO:0000256" key="8">
    <source>
        <dbReference type="ARBA" id="ARBA00023136"/>
    </source>
</evidence>
<gene>
    <name evidence="11" type="ORF">PLEPLA_LOCUS45643</name>
</gene>
<dbReference type="SUPFAM" id="SSF52058">
    <property type="entry name" value="L domain-like"/>
    <property type="match status" value="1"/>
</dbReference>
<keyword evidence="12" id="KW-1185">Reference proteome</keyword>
<comment type="caution">
    <text evidence="11">The sequence shown here is derived from an EMBL/GenBank/DDBJ whole genome shotgun (WGS) entry which is preliminary data.</text>
</comment>
<dbReference type="InterPro" id="IPR032675">
    <property type="entry name" value="LRR_dom_sf"/>
</dbReference>
<evidence type="ECO:0000256" key="3">
    <source>
        <dbReference type="ARBA" id="ARBA00022614"/>
    </source>
</evidence>
<feature type="domain" description="LRRNT" evidence="10">
    <location>
        <begin position="98"/>
        <end position="133"/>
    </location>
</feature>
<evidence type="ECO:0000256" key="6">
    <source>
        <dbReference type="ARBA" id="ARBA00022737"/>
    </source>
</evidence>
<dbReference type="InterPro" id="IPR001611">
    <property type="entry name" value="Leu-rich_rpt"/>
</dbReference>
<keyword evidence="6" id="KW-0677">Repeat</keyword>
<dbReference type="Proteomes" id="UP001153269">
    <property type="component" value="Unassembled WGS sequence"/>
</dbReference>
<evidence type="ECO:0000313" key="12">
    <source>
        <dbReference type="Proteomes" id="UP001153269"/>
    </source>
</evidence>
<dbReference type="InterPro" id="IPR000372">
    <property type="entry name" value="LRRNT"/>
</dbReference>
<dbReference type="Pfam" id="PF13855">
    <property type="entry name" value="LRR_8"/>
    <property type="match status" value="2"/>
</dbReference>
<name>A0A9N7ZBG1_PLEPL</name>
<dbReference type="SMART" id="SM00364">
    <property type="entry name" value="LRR_BAC"/>
    <property type="match status" value="5"/>
</dbReference>
<comment type="subcellular location">
    <subcellularLocation>
        <location evidence="1">Cell membrane</location>
    </subcellularLocation>
</comment>
<dbReference type="SMART" id="SM00013">
    <property type="entry name" value="LRRNT"/>
    <property type="match status" value="1"/>
</dbReference>
<dbReference type="GO" id="GO:0005886">
    <property type="term" value="C:plasma membrane"/>
    <property type="evidence" value="ECO:0007669"/>
    <property type="project" value="UniProtKB-SubCell"/>
</dbReference>
<evidence type="ECO:0000256" key="2">
    <source>
        <dbReference type="ARBA" id="ARBA00022475"/>
    </source>
</evidence>
<protein>
    <recommendedName>
        <fullName evidence="10">LRRNT domain-containing protein</fullName>
    </recommendedName>
</protein>
<dbReference type="PRINTS" id="PR00019">
    <property type="entry name" value="LEURICHRPT"/>
</dbReference>
<dbReference type="PANTHER" id="PTHR45712:SF17">
    <property type="entry name" value="LUMICAN-LIKE"/>
    <property type="match status" value="1"/>
</dbReference>
<evidence type="ECO:0000256" key="1">
    <source>
        <dbReference type="ARBA" id="ARBA00004236"/>
    </source>
</evidence>
<dbReference type="PROSITE" id="PS51450">
    <property type="entry name" value="LRR"/>
    <property type="match status" value="2"/>
</dbReference>
<dbReference type="PANTHER" id="PTHR45712">
    <property type="entry name" value="AGAP008170-PA"/>
    <property type="match status" value="1"/>
</dbReference>
<dbReference type="EMBL" id="CADEAL010004358">
    <property type="protein sequence ID" value="CAB1457816.1"/>
    <property type="molecule type" value="Genomic_DNA"/>
</dbReference>
<dbReference type="FunFam" id="3.80.10.10:FF:001438">
    <property type="entry name" value="Uncharacterized protein"/>
    <property type="match status" value="1"/>
</dbReference>
<reference evidence="11" key="1">
    <citation type="submission" date="2020-03" db="EMBL/GenBank/DDBJ databases">
        <authorList>
            <person name="Weist P."/>
        </authorList>
    </citation>
    <scope>NUCLEOTIDE SEQUENCE</scope>
</reference>
<keyword evidence="2" id="KW-1003">Cell membrane</keyword>
<evidence type="ECO:0000256" key="7">
    <source>
        <dbReference type="ARBA" id="ARBA00022989"/>
    </source>
</evidence>
<keyword evidence="4" id="KW-0812">Transmembrane</keyword>
<evidence type="ECO:0000313" key="11">
    <source>
        <dbReference type="EMBL" id="CAB1457816.1"/>
    </source>
</evidence>
<dbReference type="Pfam" id="PF00560">
    <property type="entry name" value="LRR_1"/>
    <property type="match status" value="1"/>
</dbReference>
<organism evidence="11 12">
    <name type="scientific">Pleuronectes platessa</name>
    <name type="common">European plaice</name>
    <dbReference type="NCBI Taxonomy" id="8262"/>
    <lineage>
        <taxon>Eukaryota</taxon>
        <taxon>Metazoa</taxon>
        <taxon>Chordata</taxon>
        <taxon>Craniata</taxon>
        <taxon>Vertebrata</taxon>
        <taxon>Euteleostomi</taxon>
        <taxon>Actinopterygii</taxon>
        <taxon>Neopterygii</taxon>
        <taxon>Teleostei</taxon>
        <taxon>Neoteleostei</taxon>
        <taxon>Acanthomorphata</taxon>
        <taxon>Carangaria</taxon>
        <taxon>Pleuronectiformes</taxon>
        <taxon>Pleuronectoidei</taxon>
        <taxon>Pleuronectidae</taxon>
        <taxon>Pleuronectes</taxon>
    </lineage>
</organism>
<keyword evidence="7" id="KW-1133">Transmembrane helix</keyword>
<dbReference type="InterPro" id="IPR050333">
    <property type="entry name" value="SLRP"/>
</dbReference>
<proteinExistence type="predicted"/>
<dbReference type="GO" id="GO:0005615">
    <property type="term" value="C:extracellular space"/>
    <property type="evidence" value="ECO:0007669"/>
    <property type="project" value="TreeGrafter"/>
</dbReference>
<accession>A0A9N7ZBG1</accession>
<sequence length="401" mass="45078">MRVQLLPRAERREKEKATCLCSATTYYKDFYPAVSMALFCCALVVRLGVFLSASATVIADTDYGGVPLWIDRMLGEPSVLSLQGRMNPAWFRANNPQICPQHCDCPIQWPTALYCDHRGQADIPDGLPDTTQYLFLQHNNISSLSSSVLVNITELRWLILDHNQLTSETLDRASLQNQTQLCYFFANNNHLTSVPDVLPAGLRQLRLAHNQISSIRPGAFQKLHNLTLLLLQGNRLQTITEGDLRGLISLNLLHLGGNLISSVPRHLPSSIQQLYLSNNSLSGLDNGSFTGLQKLKYLRLSHCGLTSAGVHPWVFNLSSLVELDLSYNKLTTIPTVPSSLQYLYLEANEIQEFNMTSFCREVGPLSYSRMKILRLDGNKVSYHQMSSDLIYCLRELESIYI</sequence>
<dbReference type="InterPro" id="IPR003591">
    <property type="entry name" value="Leu-rich_rpt_typical-subtyp"/>
</dbReference>
<keyword evidence="3" id="KW-0433">Leucine-rich repeat</keyword>
<evidence type="ECO:0000256" key="4">
    <source>
        <dbReference type="ARBA" id="ARBA00022692"/>
    </source>
</evidence>
<keyword evidence="9" id="KW-0325">Glycoprotein</keyword>
<dbReference type="AlphaFoldDB" id="A0A9N7ZBG1"/>
<dbReference type="SMART" id="SM00369">
    <property type="entry name" value="LRR_TYP"/>
    <property type="match status" value="7"/>
</dbReference>
<keyword evidence="5" id="KW-0732">Signal</keyword>
<keyword evidence="8" id="KW-0472">Membrane</keyword>
<evidence type="ECO:0000256" key="5">
    <source>
        <dbReference type="ARBA" id="ARBA00022729"/>
    </source>
</evidence>
<evidence type="ECO:0000259" key="10">
    <source>
        <dbReference type="SMART" id="SM00013"/>
    </source>
</evidence>